<keyword evidence="2" id="KW-0808">Transferase</keyword>
<gene>
    <name evidence="2" type="ORF">MPP7335_04257</name>
</gene>
<evidence type="ECO:0000313" key="3">
    <source>
        <dbReference type="Proteomes" id="UP000252008"/>
    </source>
</evidence>
<accession>A0A375YMV3</accession>
<evidence type="ECO:0000313" key="2">
    <source>
        <dbReference type="EMBL" id="SRX82497.1"/>
    </source>
</evidence>
<organism evidence="2 3">
    <name type="scientific">Mycolicibacterium parafortuitum</name>
    <name type="common">Mycobacterium parafortuitum</name>
    <dbReference type="NCBI Taxonomy" id="39692"/>
    <lineage>
        <taxon>Bacteria</taxon>
        <taxon>Bacillati</taxon>
        <taxon>Actinomycetota</taxon>
        <taxon>Actinomycetes</taxon>
        <taxon>Mycobacteriales</taxon>
        <taxon>Mycobacteriaceae</taxon>
        <taxon>Mycolicibacterium</taxon>
    </lineage>
</organism>
<dbReference type="GO" id="GO:0005829">
    <property type="term" value="C:cytosol"/>
    <property type="evidence" value="ECO:0007669"/>
    <property type="project" value="TreeGrafter"/>
</dbReference>
<dbReference type="SUPFAM" id="SSF53613">
    <property type="entry name" value="Ribokinase-like"/>
    <property type="match status" value="1"/>
</dbReference>
<dbReference type="Gene3D" id="3.40.1190.20">
    <property type="match status" value="1"/>
</dbReference>
<feature type="domain" description="Carbohydrate kinase PfkB" evidence="1">
    <location>
        <begin position="30"/>
        <end position="221"/>
    </location>
</feature>
<name>A0A375YMV3_MYCPF</name>
<reference evidence="2 3" key="1">
    <citation type="submission" date="2018-05" db="EMBL/GenBank/DDBJ databases">
        <authorList>
            <consortium name="IHU Genomes"/>
        </authorList>
    </citation>
    <scope>NUCLEOTIDE SEQUENCE [LARGE SCALE GENOMIC DNA]</scope>
    <source>
        <strain evidence="2 3">P7335</strain>
    </source>
</reference>
<sequence length="352" mass="37878">MDCRGDTRDLPLRVMSRPDIVTLTVNPALDVTAAAEKVVPTEKIRCQAERYDAGGGGLNVARFATALGAAVAAVYTAGGATGTRITEMLAAENVSGTAIPIKGPTRESFTVNELSTGRQYRFVLPGPTLTAGEQAQCLDALRRAAAEAQFVVASGSLPPGVPPDFYQLVAGLCADLGARLILDTSGGGLTHISSGVFLLKPSVRELRECVGHEVDTVEGQRSRARPDRSWRGRNHRGVPGCRRGASGHLCCEQTLFGDSGDHGQWCRCRRRDGRRHYLRTYPQMGSAACGPLRDRRSDSQAEHCRHLGVSPRRGRSFVRPAVCALRKLALILCALARSVAPWRCVREEPGGR</sequence>
<keyword evidence="3" id="KW-1185">Reference proteome</keyword>
<dbReference type="InterPro" id="IPR011611">
    <property type="entry name" value="PfkB_dom"/>
</dbReference>
<dbReference type="EMBL" id="UEGS01000001">
    <property type="protein sequence ID" value="SRX82497.1"/>
    <property type="molecule type" value="Genomic_DNA"/>
</dbReference>
<dbReference type="AlphaFoldDB" id="A0A375YMV3"/>
<dbReference type="PANTHER" id="PTHR46566">
    <property type="entry name" value="1-PHOSPHOFRUCTOKINASE-RELATED"/>
    <property type="match status" value="1"/>
</dbReference>
<keyword evidence="2" id="KW-0418">Kinase</keyword>
<evidence type="ECO:0000259" key="1">
    <source>
        <dbReference type="Pfam" id="PF00294"/>
    </source>
</evidence>
<dbReference type="Pfam" id="PF00294">
    <property type="entry name" value="PfkB"/>
    <property type="match status" value="1"/>
</dbReference>
<dbReference type="GO" id="GO:0003872">
    <property type="term" value="F:6-phosphofructokinase activity"/>
    <property type="evidence" value="ECO:0007669"/>
    <property type="project" value="TreeGrafter"/>
</dbReference>
<dbReference type="PANTHER" id="PTHR46566:SF2">
    <property type="entry name" value="ATP-DEPENDENT 6-PHOSPHOFRUCTOKINASE ISOZYME 2"/>
    <property type="match status" value="1"/>
</dbReference>
<dbReference type="Proteomes" id="UP000252008">
    <property type="component" value="Unassembled WGS sequence"/>
</dbReference>
<protein>
    <submittedName>
        <fullName evidence="2">1-phosphofructokinase [Rhodococcus jostii RHA1]</fullName>
    </submittedName>
</protein>
<proteinExistence type="predicted"/>
<dbReference type="InterPro" id="IPR029056">
    <property type="entry name" value="Ribokinase-like"/>
</dbReference>